<reference evidence="1 2" key="1">
    <citation type="submission" date="2014-11" db="EMBL/GenBank/DDBJ databases">
        <authorList>
            <person name="Zhu J."/>
            <person name="Qi W."/>
            <person name="Song R."/>
        </authorList>
    </citation>
    <scope>NUCLEOTIDE SEQUENCE [LARGE SCALE GENOMIC DNA]</scope>
</reference>
<protein>
    <submittedName>
        <fullName evidence="1">Uncharacterized protein</fullName>
    </submittedName>
</protein>
<keyword evidence="2" id="KW-1185">Reference proteome</keyword>
<dbReference type="EMBL" id="CDMY01000571">
    <property type="protein sequence ID" value="CEM23837.1"/>
    <property type="molecule type" value="Genomic_DNA"/>
</dbReference>
<evidence type="ECO:0000313" key="2">
    <source>
        <dbReference type="Proteomes" id="UP000041254"/>
    </source>
</evidence>
<organism evidence="1 2">
    <name type="scientific">Vitrella brassicaformis (strain CCMP3155)</name>
    <dbReference type="NCBI Taxonomy" id="1169540"/>
    <lineage>
        <taxon>Eukaryota</taxon>
        <taxon>Sar</taxon>
        <taxon>Alveolata</taxon>
        <taxon>Colpodellida</taxon>
        <taxon>Vitrellaceae</taxon>
        <taxon>Vitrella</taxon>
    </lineage>
</organism>
<sequence length="233" mass="24724">MRVSNGECYGKFKYFEQVLVAGSLRAKLATSASKTWLTAALPTSCCGRSWTSWRPSSPPLQFDVDAILSGSNQSLMTLIKKKATSAGWRDDPAVADAILDKSGAWPASPAKAGSPLKVLCDSTDLGIKMAISLISDLATSLSSDTIHASIQDLGDFLMGTTQSSNIADQQDAAKAKQHDEKLQKGSREVACADSHDSEPADLSLATQTTLISIQMVCVSCSSTTCRPSRRTST</sequence>
<name>A0A0G4G5L2_VITBC</name>
<accession>A0A0G4G5L2</accession>
<proteinExistence type="predicted"/>
<dbReference type="AlphaFoldDB" id="A0A0G4G5L2"/>
<dbReference type="VEuPathDB" id="CryptoDB:Vbra_17160"/>
<dbReference type="Proteomes" id="UP000041254">
    <property type="component" value="Unassembled WGS sequence"/>
</dbReference>
<evidence type="ECO:0000313" key="1">
    <source>
        <dbReference type="EMBL" id="CEM23837.1"/>
    </source>
</evidence>
<dbReference type="InParanoid" id="A0A0G4G5L2"/>
<gene>
    <name evidence="1" type="ORF">Vbra_17160</name>
</gene>